<dbReference type="EMBL" id="JAYFSI010000014">
    <property type="protein sequence ID" value="MEA5366070.1"/>
    <property type="molecule type" value="Genomic_DNA"/>
</dbReference>
<accession>A0ABU5RKL6</accession>
<protein>
    <submittedName>
        <fullName evidence="1">Uncharacterized protein</fullName>
    </submittedName>
</protein>
<proteinExistence type="predicted"/>
<name>A0ABU5RKL6_9PSEU</name>
<dbReference type="Proteomes" id="UP001304298">
    <property type="component" value="Unassembled WGS sequence"/>
</dbReference>
<evidence type="ECO:0000313" key="1">
    <source>
        <dbReference type="EMBL" id="MEA5366070.1"/>
    </source>
</evidence>
<comment type="caution">
    <text evidence="1">The sequence shown here is derived from an EMBL/GenBank/DDBJ whole genome shotgun (WGS) entry which is preliminary data.</text>
</comment>
<dbReference type="RefSeq" id="WP_323335059.1">
    <property type="nucleotide sequence ID" value="NZ_JAYFSI010000014.1"/>
</dbReference>
<organism evidence="1 2">
    <name type="scientific">Amycolatopsis heterodermiae</name>
    <dbReference type="NCBI Taxonomy" id="3110235"/>
    <lineage>
        <taxon>Bacteria</taxon>
        <taxon>Bacillati</taxon>
        <taxon>Actinomycetota</taxon>
        <taxon>Actinomycetes</taxon>
        <taxon>Pseudonocardiales</taxon>
        <taxon>Pseudonocardiaceae</taxon>
        <taxon>Amycolatopsis</taxon>
    </lineage>
</organism>
<reference evidence="1 2" key="1">
    <citation type="submission" date="2023-12" db="EMBL/GenBank/DDBJ databases">
        <title>Amycolatopsis sp. V23-08.</title>
        <authorList>
            <person name="Somphong A."/>
        </authorList>
    </citation>
    <scope>NUCLEOTIDE SEQUENCE [LARGE SCALE GENOMIC DNA]</scope>
    <source>
        <strain evidence="1 2">V23-08</strain>
    </source>
</reference>
<evidence type="ECO:0000313" key="2">
    <source>
        <dbReference type="Proteomes" id="UP001304298"/>
    </source>
</evidence>
<keyword evidence="2" id="KW-1185">Reference proteome</keyword>
<gene>
    <name evidence="1" type="ORF">VA596_41540</name>
</gene>
<sequence length="95" mass="10114">MSNDTFTDPTDTMAKQVIAMKGGETTAEQAADMAASWGHAVVAVLDLHCDREVWDGKQMVPSGTCAACSEREDTYDDIPYPCATVRAIATALEAS</sequence>